<proteinExistence type="inferred from homology"/>
<dbReference type="Gene3D" id="3.40.190.290">
    <property type="match status" value="1"/>
</dbReference>
<dbReference type="Gene3D" id="1.10.10.10">
    <property type="entry name" value="Winged helix-like DNA-binding domain superfamily/Winged helix DNA-binding domain"/>
    <property type="match status" value="1"/>
</dbReference>
<feature type="domain" description="HTH lysR-type" evidence="6">
    <location>
        <begin position="24"/>
        <end position="81"/>
    </location>
</feature>
<keyword evidence="2" id="KW-0805">Transcription regulation</keyword>
<dbReference type="GO" id="GO:0010628">
    <property type="term" value="P:positive regulation of gene expression"/>
    <property type="evidence" value="ECO:0007669"/>
    <property type="project" value="TreeGrafter"/>
</dbReference>
<dbReference type="PRINTS" id="PR00039">
    <property type="entry name" value="HTHLYSR"/>
</dbReference>
<dbReference type="OrthoDB" id="7260751at2"/>
<dbReference type="InterPro" id="IPR000847">
    <property type="entry name" value="LysR_HTH_N"/>
</dbReference>
<dbReference type="InterPro" id="IPR036388">
    <property type="entry name" value="WH-like_DNA-bd_sf"/>
</dbReference>
<gene>
    <name evidence="7" type="ORF">SAMN05421512_102295</name>
</gene>
<evidence type="ECO:0000259" key="6">
    <source>
        <dbReference type="PROSITE" id="PS50931"/>
    </source>
</evidence>
<dbReference type="EMBL" id="OBML01000002">
    <property type="protein sequence ID" value="SOB96724.1"/>
    <property type="molecule type" value="Genomic_DNA"/>
</dbReference>
<evidence type="ECO:0000256" key="5">
    <source>
        <dbReference type="SAM" id="MobiDB-lite"/>
    </source>
</evidence>
<evidence type="ECO:0000256" key="3">
    <source>
        <dbReference type="ARBA" id="ARBA00023125"/>
    </source>
</evidence>
<evidence type="ECO:0000256" key="2">
    <source>
        <dbReference type="ARBA" id="ARBA00023015"/>
    </source>
</evidence>
<dbReference type="InterPro" id="IPR005119">
    <property type="entry name" value="LysR_subst-bd"/>
</dbReference>
<feature type="region of interest" description="Disordered" evidence="5">
    <location>
        <begin position="1"/>
        <end position="20"/>
    </location>
</feature>
<organism evidence="7 8">
    <name type="scientific">Stappia indica</name>
    <dbReference type="NCBI Taxonomy" id="538381"/>
    <lineage>
        <taxon>Bacteria</taxon>
        <taxon>Pseudomonadati</taxon>
        <taxon>Pseudomonadota</taxon>
        <taxon>Alphaproteobacteria</taxon>
        <taxon>Hyphomicrobiales</taxon>
        <taxon>Stappiaceae</taxon>
        <taxon>Stappia</taxon>
    </lineage>
</organism>
<dbReference type="Pfam" id="PF03466">
    <property type="entry name" value="LysR_substrate"/>
    <property type="match status" value="1"/>
</dbReference>
<evidence type="ECO:0000256" key="1">
    <source>
        <dbReference type="ARBA" id="ARBA00009437"/>
    </source>
</evidence>
<sequence>MTNTEVTDEPPARQATNGLNRSGLTLRELEVLRAVISEGKTTAAAHRLGISQPAVSRAIAQLEARLNRQLFHRNGNKILPTSEGLAFNEQIEPIFATLARLDAAETEDLNAKRLRIAAPPTLAHRLMTRLIPGFLKENPEASVHLEIGMSTNVTAAVADENADLGISDGRTRHDGLKMYPFRQAIAHAAIPADHRLADRDEIVPEDLAGESFIALTRRFHQRNVYDRIFAERGIERKIRAETATSIAICELVREGMGIGLVNPFPVSLRPLDGVVFRRFSPRVDYLTQFFVPAGRVSPIAQRFIEHARRTVPVDAYSHPA</sequence>
<evidence type="ECO:0000313" key="8">
    <source>
        <dbReference type="Proteomes" id="UP000219331"/>
    </source>
</evidence>
<keyword evidence="3" id="KW-0238">DNA-binding</keyword>
<dbReference type="Pfam" id="PF00126">
    <property type="entry name" value="HTH_1"/>
    <property type="match status" value="1"/>
</dbReference>
<dbReference type="SUPFAM" id="SSF46785">
    <property type="entry name" value="Winged helix' DNA-binding domain"/>
    <property type="match status" value="1"/>
</dbReference>
<dbReference type="PANTHER" id="PTHR30427">
    <property type="entry name" value="TRANSCRIPTIONAL ACTIVATOR PROTEIN LYSR"/>
    <property type="match status" value="1"/>
</dbReference>
<reference evidence="7 8" key="1">
    <citation type="submission" date="2017-08" db="EMBL/GenBank/DDBJ databases">
        <authorList>
            <person name="de Groot N.N."/>
        </authorList>
    </citation>
    <scope>NUCLEOTIDE SEQUENCE [LARGE SCALE GENOMIC DNA]</scope>
    <source>
        <strain evidence="7 8">USBA 352</strain>
    </source>
</reference>
<name>A0A285RRH7_9HYPH</name>
<dbReference type="InterPro" id="IPR036390">
    <property type="entry name" value="WH_DNA-bd_sf"/>
</dbReference>
<evidence type="ECO:0000313" key="7">
    <source>
        <dbReference type="EMBL" id="SOB96724.1"/>
    </source>
</evidence>
<keyword evidence="8" id="KW-1185">Reference proteome</keyword>
<dbReference type="PROSITE" id="PS50931">
    <property type="entry name" value="HTH_LYSR"/>
    <property type="match status" value="1"/>
</dbReference>
<dbReference type="AlphaFoldDB" id="A0A285RRH7"/>
<dbReference type="RefSeq" id="WP_097174058.1">
    <property type="nucleotide sequence ID" value="NZ_OBML01000002.1"/>
</dbReference>
<comment type="similarity">
    <text evidence="1">Belongs to the LysR transcriptional regulatory family.</text>
</comment>
<dbReference type="Proteomes" id="UP000219331">
    <property type="component" value="Unassembled WGS sequence"/>
</dbReference>
<protein>
    <submittedName>
        <fullName evidence="7">Transcriptional regulator, LysR family</fullName>
    </submittedName>
</protein>
<dbReference type="PANTHER" id="PTHR30427:SF1">
    <property type="entry name" value="TRANSCRIPTIONAL ACTIVATOR PROTEIN LYSR"/>
    <property type="match status" value="1"/>
</dbReference>
<keyword evidence="4" id="KW-0804">Transcription</keyword>
<dbReference type="GO" id="GO:0003700">
    <property type="term" value="F:DNA-binding transcription factor activity"/>
    <property type="evidence" value="ECO:0007669"/>
    <property type="project" value="InterPro"/>
</dbReference>
<accession>A0A285RRH7</accession>
<dbReference type="SUPFAM" id="SSF53850">
    <property type="entry name" value="Periplasmic binding protein-like II"/>
    <property type="match status" value="1"/>
</dbReference>
<dbReference type="STRING" id="538381.GCA_001696535_03225"/>
<evidence type="ECO:0000256" key="4">
    <source>
        <dbReference type="ARBA" id="ARBA00023163"/>
    </source>
</evidence>
<dbReference type="GO" id="GO:0043565">
    <property type="term" value="F:sequence-specific DNA binding"/>
    <property type="evidence" value="ECO:0007669"/>
    <property type="project" value="TreeGrafter"/>
</dbReference>